<accession>W0EUT6</accession>
<dbReference type="InterPro" id="IPR012796">
    <property type="entry name" value="Lysidine-tRNA-synth_C"/>
</dbReference>
<feature type="domain" description="Lysidine-tRNA(Ile) synthetase C-terminal" evidence="9">
    <location>
        <begin position="366"/>
        <end position="438"/>
    </location>
</feature>
<dbReference type="InterPro" id="IPR014729">
    <property type="entry name" value="Rossmann-like_a/b/a_fold"/>
</dbReference>
<evidence type="ECO:0000256" key="6">
    <source>
        <dbReference type="ARBA" id="ARBA00022840"/>
    </source>
</evidence>
<organism evidence="10 11">
    <name type="scientific">Niabella soli DSM 19437</name>
    <dbReference type="NCBI Taxonomy" id="929713"/>
    <lineage>
        <taxon>Bacteria</taxon>
        <taxon>Pseudomonadati</taxon>
        <taxon>Bacteroidota</taxon>
        <taxon>Chitinophagia</taxon>
        <taxon>Chitinophagales</taxon>
        <taxon>Chitinophagaceae</taxon>
        <taxon>Niabella</taxon>
    </lineage>
</organism>
<evidence type="ECO:0000256" key="5">
    <source>
        <dbReference type="ARBA" id="ARBA00022741"/>
    </source>
</evidence>
<dbReference type="NCBIfam" id="TIGR02433">
    <property type="entry name" value="lysidine_TilS_C"/>
    <property type="match status" value="1"/>
</dbReference>
<dbReference type="NCBIfam" id="TIGR02432">
    <property type="entry name" value="lysidine_TilS_N"/>
    <property type="match status" value="1"/>
</dbReference>
<evidence type="ECO:0000256" key="2">
    <source>
        <dbReference type="ARBA" id="ARBA00022490"/>
    </source>
</evidence>
<name>W0EUT6_9BACT</name>
<protein>
    <recommendedName>
        <fullName evidence="8">tRNA(Ile)-lysidine synthase</fullName>
        <ecNumber evidence="8">6.3.4.19</ecNumber>
    </recommendedName>
    <alternativeName>
        <fullName evidence="8">tRNA(Ile)-2-lysyl-cytidine synthase</fullName>
    </alternativeName>
    <alternativeName>
        <fullName evidence="8">tRNA(Ile)-lysidine synthetase</fullName>
    </alternativeName>
</protein>
<dbReference type="GO" id="GO:0005737">
    <property type="term" value="C:cytoplasm"/>
    <property type="evidence" value="ECO:0007669"/>
    <property type="project" value="UniProtKB-SubCell"/>
</dbReference>
<dbReference type="GO" id="GO:0032267">
    <property type="term" value="F:tRNA(Ile)-lysidine synthase activity"/>
    <property type="evidence" value="ECO:0007669"/>
    <property type="project" value="UniProtKB-EC"/>
</dbReference>
<dbReference type="Proteomes" id="UP000003586">
    <property type="component" value="Chromosome"/>
</dbReference>
<reference evidence="10 11" key="1">
    <citation type="submission" date="2013-12" db="EMBL/GenBank/DDBJ databases">
        <authorList>
            <consortium name="DOE Joint Genome Institute"/>
            <person name="Eisen J."/>
            <person name="Huntemann M."/>
            <person name="Han J."/>
            <person name="Chen A."/>
            <person name="Kyrpides N."/>
            <person name="Mavromatis K."/>
            <person name="Markowitz V."/>
            <person name="Palaniappan K."/>
            <person name="Ivanova N."/>
            <person name="Schaumberg A."/>
            <person name="Pati A."/>
            <person name="Liolios K."/>
            <person name="Nordberg H.P."/>
            <person name="Cantor M.N."/>
            <person name="Hua S.X."/>
            <person name="Woyke T."/>
        </authorList>
    </citation>
    <scope>NUCLEOTIDE SEQUENCE [LARGE SCALE GENOMIC DNA]</scope>
    <source>
        <strain evidence="11">DSM 19437</strain>
    </source>
</reference>
<feature type="binding site" evidence="8">
    <location>
        <begin position="28"/>
        <end position="33"/>
    </location>
    <ligand>
        <name>ATP</name>
        <dbReference type="ChEBI" id="CHEBI:30616"/>
    </ligand>
</feature>
<evidence type="ECO:0000256" key="8">
    <source>
        <dbReference type="HAMAP-Rule" id="MF_01161"/>
    </source>
</evidence>
<keyword evidence="4 8" id="KW-0819">tRNA processing</keyword>
<evidence type="ECO:0000313" key="11">
    <source>
        <dbReference type="Proteomes" id="UP000003586"/>
    </source>
</evidence>
<dbReference type="SUPFAM" id="SSF52402">
    <property type="entry name" value="Adenine nucleotide alpha hydrolases-like"/>
    <property type="match status" value="1"/>
</dbReference>
<evidence type="ECO:0000313" key="10">
    <source>
        <dbReference type="EMBL" id="AHF14570.1"/>
    </source>
</evidence>
<keyword evidence="11" id="KW-1185">Reference proteome</keyword>
<dbReference type="eggNOG" id="COG0037">
    <property type="taxonomic scope" value="Bacteria"/>
</dbReference>
<dbReference type="Gene3D" id="3.40.50.620">
    <property type="entry name" value="HUPs"/>
    <property type="match status" value="1"/>
</dbReference>
<dbReference type="HAMAP" id="MF_01161">
    <property type="entry name" value="tRNA_Ile_lys_synt"/>
    <property type="match status" value="1"/>
</dbReference>
<dbReference type="InterPro" id="IPR012094">
    <property type="entry name" value="tRNA_Ile_lys_synt"/>
</dbReference>
<comment type="function">
    <text evidence="8">Ligates lysine onto the cytidine present at position 34 of the AUA codon-specific tRNA(Ile) that contains the anticodon CAU, in an ATP-dependent manner. Cytidine is converted to lysidine, thus changing the amino acid specificity of the tRNA from methionine to isoleucine.</text>
</comment>
<dbReference type="RefSeq" id="WP_008583414.1">
    <property type="nucleotide sequence ID" value="NZ_CP007035.1"/>
</dbReference>
<dbReference type="InterPro" id="IPR012795">
    <property type="entry name" value="tRNA_Ile_lys_synt_N"/>
</dbReference>
<evidence type="ECO:0000256" key="3">
    <source>
        <dbReference type="ARBA" id="ARBA00022598"/>
    </source>
</evidence>
<evidence type="ECO:0000259" key="9">
    <source>
        <dbReference type="SMART" id="SM00977"/>
    </source>
</evidence>
<sequence length="442" mass="50742">MDLFSQFIRNIKDRYLFTKNDRLLLAVSGGIDSVVLTALCRKAGFDFAIAHCNFQLRGAASDADESFVKTLADQFEIPCFGIRFNTKDFALENKLSTQEAARELRYRWFEDIRKVEGFDYILTAHHANDNVETVLMNFFRGTGINGLTGIKEKNGAIIRPLLFAKRKELEDFLEKEGLAFVQDESNLKNDYTRNFIRNAMFPQMAAIYPEVENNLIANIGRFKEVDRLYGEAINRHKKKLALQKGAEIHIPVLLLQRSVAPSTILFEVIKGYGFGAGQLPEVQCLLESESGHYVSSETHRVIRDRKHLVLAPLQPAEKTRIVIDGAGRYDFDGGHLMIRTAAYEGGKIPQELDRAWLDAKEIHFPLILRPWKTGDYFYPLGMEKKKKVSRFLIDTKRSLTEKENTWVVEMNKKIIWIVGQRIDNRFRITGHTKNIMEISCNE</sequence>
<dbReference type="Pfam" id="PF11734">
    <property type="entry name" value="TilS_C"/>
    <property type="match status" value="1"/>
</dbReference>
<proteinExistence type="inferred from homology"/>
<dbReference type="SMART" id="SM00977">
    <property type="entry name" value="TilS_C"/>
    <property type="match status" value="1"/>
</dbReference>
<dbReference type="HOGENOM" id="CLU_018869_0_1_10"/>
<evidence type="ECO:0000256" key="7">
    <source>
        <dbReference type="ARBA" id="ARBA00048539"/>
    </source>
</evidence>
<keyword evidence="2 8" id="KW-0963">Cytoplasm</keyword>
<dbReference type="OrthoDB" id="9807403at2"/>
<dbReference type="PANTHER" id="PTHR43033:SF1">
    <property type="entry name" value="TRNA(ILE)-LYSIDINE SYNTHASE-RELATED"/>
    <property type="match status" value="1"/>
</dbReference>
<dbReference type="EC" id="6.3.4.19" evidence="8"/>
<keyword evidence="3 8" id="KW-0436">Ligase</keyword>
<evidence type="ECO:0000256" key="4">
    <source>
        <dbReference type="ARBA" id="ARBA00022694"/>
    </source>
</evidence>
<comment type="catalytic activity">
    <reaction evidence="7 8">
        <text>cytidine(34) in tRNA(Ile2) + L-lysine + ATP = lysidine(34) in tRNA(Ile2) + AMP + diphosphate + H(+)</text>
        <dbReference type="Rhea" id="RHEA:43744"/>
        <dbReference type="Rhea" id="RHEA-COMP:10625"/>
        <dbReference type="Rhea" id="RHEA-COMP:10670"/>
        <dbReference type="ChEBI" id="CHEBI:15378"/>
        <dbReference type="ChEBI" id="CHEBI:30616"/>
        <dbReference type="ChEBI" id="CHEBI:32551"/>
        <dbReference type="ChEBI" id="CHEBI:33019"/>
        <dbReference type="ChEBI" id="CHEBI:82748"/>
        <dbReference type="ChEBI" id="CHEBI:83665"/>
        <dbReference type="ChEBI" id="CHEBI:456215"/>
        <dbReference type="EC" id="6.3.4.19"/>
    </reaction>
</comment>
<dbReference type="GO" id="GO:0005524">
    <property type="term" value="F:ATP binding"/>
    <property type="evidence" value="ECO:0007669"/>
    <property type="project" value="UniProtKB-UniRule"/>
</dbReference>
<comment type="similarity">
    <text evidence="8">Belongs to the tRNA(Ile)-lysidine synthase family.</text>
</comment>
<dbReference type="PANTHER" id="PTHR43033">
    <property type="entry name" value="TRNA(ILE)-LYSIDINE SYNTHASE-RELATED"/>
    <property type="match status" value="1"/>
</dbReference>
<dbReference type="GO" id="GO:0006400">
    <property type="term" value="P:tRNA modification"/>
    <property type="evidence" value="ECO:0007669"/>
    <property type="project" value="UniProtKB-UniRule"/>
</dbReference>
<dbReference type="Pfam" id="PF01171">
    <property type="entry name" value="ATP_bind_3"/>
    <property type="match status" value="1"/>
</dbReference>
<dbReference type="EMBL" id="CP007035">
    <property type="protein sequence ID" value="AHF14570.1"/>
    <property type="molecule type" value="Genomic_DNA"/>
</dbReference>
<keyword evidence="5 8" id="KW-0547">Nucleotide-binding</keyword>
<dbReference type="InterPro" id="IPR011063">
    <property type="entry name" value="TilS/TtcA_N"/>
</dbReference>
<dbReference type="STRING" id="929713.NIASO_03955"/>
<dbReference type="KEGG" id="nso:NIASO_03955"/>
<comment type="domain">
    <text evidence="8">The N-terminal region contains the highly conserved SGGXDS motif, predicted to be a P-loop motif involved in ATP binding.</text>
</comment>
<comment type="subcellular location">
    <subcellularLocation>
        <location evidence="1 8">Cytoplasm</location>
    </subcellularLocation>
</comment>
<keyword evidence="6 8" id="KW-0067">ATP-binding</keyword>
<gene>
    <name evidence="8" type="primary">tilS</name>
    <name evidence="10" type="ORF">NIASO_03955</name>
</gene>
<dbReference type="CDD" id="cd01992">
    <property type="entry name" value="TilS_N"/>
    <property type="match status" value="1"/>
</dbReference>
<evidence type="ECO:0000256" key="1">
    <source>
        <dbReference type="ARBA" id="ARBA00004496"/>
    </source>
</evidence>
<dbReference type="SUPFAM" id="SSF56037">
    <property type="entry name" value="PheT/TilS domain"/>
    <property type="match status" value="1"/>
</dbReference>
<dbReference type="AlphaFoldDB" id="W0EUT6"/>